<dbReference type="InterPro" id="IPR050397">
    <property type="entry name" value="Env_Response_Regulators"/>
</dbReference>
<dbReference type="SMART" id="SM00419">
    <property type="entry name" value="HTH_CRP"/>
    <property type="match status" value="1"/>
</dbReference>
<evidence type="ECO:0000313" key="6">
    <source>
        <dbReference type="Proteomes" id="UP000048908"/>
    </source>
</evidence>
<dbReference type="InterPro" id="IPR012318">
    <property type="entry name" value="HTH_CRP"/>
</dbReference>
<dbReference type="SUPFAM" id="SSF46785">
    <property type="entry name" value="Winged helix' DNA-binding domain"/>
    <property type="match status" value="1"/>
</dbReference>
<keyword evidence="1" id="KW-0805">Transcription regulation</keyword>
<dbReference type="InterPro" id="IPR036390">
    <property type="entry name" value="WH_DNA-bd_sf"/>
</dbReference>
<dbReference type="GO" id="GO:0005829">
    <property type="term" value="C:cytosol"/>
    <property type="evidence" value="ECO:0007669"/>
    <property type="project" value="TreeGrafter"/>
</dbReference>
<name>A0A0M6XSU7_9RHOB</name>
<evidence type="ECO:0000313" key="5">
    <source>
        <dbReference type="EMBL" id="CTQ33293.1"/>
    </source>
</evidence>
<dbReference type="InterPro" id="IPR036388">
    <property type="entry name" value="WH-like_DNA-bd_sf"/>
</dbReference>
<dbReference type="InterPro" id="IPR014710">
    <property type="entry name" value="RmlC-like_jellyroll"/>
</dbReference>
<dbReference type="InterPro" id="IPR000595">
    <property type="entry name" value="cNMP-bd_dom"/>
</dbReference>
<reference evidence="5 6" key="1">
    <citation type="submission" date="2015-07" db="EMBL/GenBank/DDBJ databases">
        <authorList>
            <person name="Noorani M."/>
        </authorList>
    </citation>
    <scope>NUCLEOTIDE SEQUENCE [LARGE SCALE GENOMIC DNA]</scope>
    <source>
        <strain evidence="5 6">CECT 5088</strain>
    </source>
</reference>
<evidence type="ECO:0000256" key="3">
    <source>
        <dbReference type="ARBA" id="ARBA00023163"/>
    </source>
</evidence>
<dbReference type="Pfam" id="PF00027">
    <property type="entry name" value="cNMP_binding"/>
    <property type="match status" value="1"/>
</dbReference>
<organism evidence="5 6">
    <name type="scientific">Jannaschia rubra</name>
    <dbReference type="NCBI Taxonomy" id="282197"/>
    <lineage>
        <taxon>Bacteria</taxon>
        <taxon>Pseudomonadati</taxon>
        <taxon>Pseudomonadota</taxon>
        <taxon>Alphaproteobacteria</taxon>
        <taxon>Rhodobacterales</taxon>
        <taxon>Roseobacteraceae</taxon>
        <taxon>Jannaschia</taxon>
    </lineage>
</organism>
<dbReference type="SMART" id="SM00100">
    <property type="entry name" value="cNMP"/>
    <property type="match status" value="1"/>
</dbReference>
<evidence type="ECO:0000256" key="2">
    <source>
        <dbReference type="ARBA" id="ARBA00023125"/>
    </source>
</evidence>
<dbReference type="EMBL" id="CXPG01000020">
    <property type="protein sequence ID" value="CTQ33293.1"/>
    <property type="molecule type" value="Genomic_DNA"/>
</dbReference>
<keyword evidence="3" id="KW-0804">Transcription</keyword>
<feature type="domain" description="HTH crp-type" evidence="4">
    <location>
        <begin position="145"/>
        <end position="220"/>
    </location>
</feature>
<keyword evidence="2" id="KW-0238">DNA-binding</keyword>
<dbReference type="Gene3D" id="2.60.120.10">
    <property type="entry name" value="Jelly Rolls"/>
    <property type="match status" value="1"/>
</dbReference>
<dbReference type="Pfam" id="PF13545">
    <property type="entry name" value="HTH_Crp_2"/>
    <property type="match status" value="1"/>
</dbReference>
<dbReference type="CDD" id="cd00038">
    <property type="entry name" value="CAP_ED"/>
    <property type="match status" value="1"/>
</dbReference>
<dbReference type="PROSITE" id="PS51063">
    <property type="entry name" value="HTH_CRP_2"/>
    <property type="match status" value="1"/>
</dbReference>
<accession>A0A0M6XSU7</accession>
<dbReference type="AlphaFoldDB" id="A0A0M6XSU7"/>
<dbReference type="Gene3D" id="1.10.10.10">
    <property type="entry name" value="Winged helix-like DNA-binding domain superfamily/Winged helix DNA-binding domain"/>
    <property type="match status" value="1"/>
</dbReference>
<protein>
    <submittedName>
        <fullName evidence="5">Nitrogen fixation regulation protein FixK</fullName>
    </submittedName>
</protein>
<dbReference type="PANTHER" id="PTHR24567">
    <property type="entry name" value="CRP FAMILY TRANSCRIPTIONAL REGULATORY PROTEIN"/>
    <property type="match status" value="1"/>
</dbReference>
<dbReference type="PANTHER" id="PTHR24567:SF68">
    <property type="entry name" value="DNA-BINDING TRANSCRIPTIONAL DUAL REGULATOR CRP"/>
    <property type="match status" value="1"/>
</dbReference>
<gene>
    <name evidence="5" type="primary">fixK_1</name>
    <name evidence="5" type="ORF">JAN5088_02075</name>
</gene>
<evidence type="ECO:0000259" key="4">
    <source>
        <dbReference type="PROSITE" id="PS51063"/>
    </source>
</evidence>
<keyword evidence="6" id="KW-1185">Reference proteome</keyword>
<proteinExistence type="predicted"/>
<dbReference type="OrthoDB" id="7584044at2"/>
<dbReference type="Proteomes" id="UP000048908">
    <property type="component" value="Unassembled WGS sequence"/>
</dbReference>
<dbReference type="STRING" id="282197.SAMN04488517_102123"/>
<dbReference type="SUPFAM" id="SSF51206">
    <property type="entry name" value="cAMP-binding domain-like"/>
    <property type="match status" value="1"/>
</dbReference>
<dbReference type="InterPro" id="IPR018490">
    <property type="entry name" value="cNMP-bd_dom_sf"/>
</dbReference>
<evidence type="ECO:0000256" key="1">
    <source>
        <dbReference type="ARBA" id="ARBA00023015"/>
    </source>
</evidence>
<dbReference type="GO" id="GO:0003700">
    <property type="term" value="F:DNA-binding transcription factor activity"/>
    <property type="evidence" value="ECO:0007669"/>
    <property type="project" value="TreeGrafter"/>
</dbReference>
<dbReference type="GO" id="GO:0003677">
    <property type="term" value="F:DNA binding"/>
    <property type="evidence" value="ECO:0007669"/>
    <property type="project" value="UniProtKB-KW"/>
</dbReference>
<dbReference type="RefSeq" id="WP_055682722.1">
    <property type="nucleotide sequence ID" value="NZ_CXPG01000020.1"/>
</dbReference>
<sequence length="242" mass="26218">MDIRTDLALPFGRVHAGLVESLVDDGGLRLLRATRGTILTHEGDAADHALLLVDGWLALSKTLATGDRQIIDVMLPGDFAMVGTRLVAVAACSVEALSDIEYAVIRPAQANGPGDSRARLREAMAASILVIQARTSELLLRLGRSSAASRIAYALLELHMRLEALGRTRGATFDFPMTQEKLGEFTGLTNVHVCRTLRRFERAGLIAHPDAHSIALTDMTALCDIADIDLEMLRTQILLSRV</sequence>